<name>A0A918YYP8_9GAMM</name>
<accession>A0A918YYP8</accession>
<comment type="caution">
    <text evidence="1">The sequence shown here is derived from an EMBL/GenBank/DDBJ whole genome shotgun (WGS) entry which is preliminary data.</text>
</comment>
<reference evidence="1" key="1">
    <citation type="journal article" date="2014" name="Int. J. Syst. Evol. Microbiol.">
        <title>Complete genome sequence of Corynebacterium casei LMG S-19264T (=DSM 44701T), isolated from a smear-ripened cheese.</title>
        <authorList>
            <consortium name="US DOE Joint Genome Institute (JGI-PGF)"/>
            <person name="Walter F."/>
            <person name="Albersmeier A."/>
            <person name="Kalinowski J."/>
            <person name="Ruckert C."/>
        </authorList>
    </citation>
    <scope>NUCLEOTIDE SEQUENCE</scope>
    <source>
        <strain evidence="1">KCTC 32020</strain>
    </source>
</reference>
<sequence length="77" mass="7650">MDAEPLGGLELGLVVVADAAFGHQARRLVGQSLAALAGARLRVLLGVLSGLSVHGDLRGGHDAAASAAAGGNRQRGR</sequence>
<reference evidence="1" key="2">
    <citation type="submission" date="2020-09" db="EMBL/GenBank/DDBJ databases">
        <authorList>
            <person name="Sun Q."/>
            <person name="Kim S."/>
        </authorList>
    </citation>
    <scope>NUCLEOTIDE SEQUENCE</scope>
    <source>
        <strain evidence="1">KCTC 32020</strain>
    </source>
</reference>
<keyword evidence="2" id="KW-1185">Reference proteome</keyword>
<gene>
    <name evidence="1" type="ORF">GCM10007167_10040</name>
</gene>
<dbReference type="Proteomes" id="UP000636453">
    <property type="component" value="Unassembled WGS sequence"/>
</dbReference>
<dbReference type="EMBL" id="BNCF01000004">
    <property type="protein sequence ID" value="GHE30084.1"/>
    <property type="molecule type" value="Genomic_DNA"/>
</dbReference>
<organism evidence="1 2">
    <name type="scientific">Vulcaniibacterium thermophilum</name>
    <dbReference type="NCBI Taxonomy" id="1169913"/>
    <lineage>
        <taxon>Bacteria</taxon>
        <taxon>Pseudomonadati</taxon>
        <taxon>Pseudomonadota</taxon>
        <taxon>Gammaproteobacteria</taxon>
        <taxon>Lysobacterales</taxon>
        <taxon>Lysobacteraceae</taxon>
        <taxon>Vulcaniibacterium</taxon>
    </lineage>
</organism>
<evidence type="ECO:0000313" key="2">
    <source>
        <dbReference type="Proteomes" id="UP000636453"/>
    </source>
</evidence>
<evidence type="ECO:0000313" key="1">
    <source>
        <dbReference type="EMBL" id="GHE30084.1"/>
    </source>
</evidence>
<dbReference type="AlphaFoldDB" id="A0A918YYP8"/>
<proteinExistence type="predicted"/>
<protein>
    <submittedName>
        <fullName evidence="1">Uncharacterized protein</fullName>
    </submittedName>
</protein>